<feature type="transmembrane region" description="Helical" evidence="8">
    <location>
        <begin position="261"/>
        <end position="290"/>
    </location>
</feature>
<keyword evidence="11" id="KW-1185">Reference proteome</keyword>
<dbReference type="SUPFAM" id="SSF53335">
    <property type="entry name" value="S-adenosyl-L-methionine-dependent methyltransferases"/>
    <property type="match status" value="1"/>
</dbReference>
<evidence type="ECO:0000256" key="2">
    <source>
        <dbReference type="ARBA" id="ARBA00022475"/>
    </source>
</evidence>
<feature type="transmembrane region" description="Helical" evidence="8">
    <location>
        <begin position="60"/>
        <end position="78"/>
    </location>
</feature>
<feature type="transmembrane region" description="Helical" evidence="8">
    <location>
        <begin position="191"/>
        <end position="210"/>
    </location>
</feature>
<evidence type="ECO:0000256" key="1">
    <source>
        <dbReference type="ARBA" id="ARBA00004651"/>
    </source>
</evidence>
<feature type="transmembrane region" description="Helical" evidence="8">
    <location>
        <begin position="84"/>
        <end position="103"/>
    </location>
</feature>
<evidence type="ECO:0000256" key="4">
    <source>
        <dbReference type="ARBA" id="ARBA00022692"/>
    </source>
</evidence>
<name>A0ABY9UAQ2_STRVL</name>
<comment type="subcellular location">
    <subcellularLocation>
        <location evidence="1">Cell membrane</location>
        <topology evidence="1">Multi-pass membrane protein</topology>
    </subcellularLocation>
</comment>
<evidence type="ECO:0000313" key="11">
    <source>
        <dbReference type="Proteomes" id="UP001249394"/>
    </source>
</evidence>
<feature type="domain" description="Methyltransferase FkbM" evidence="9">
    <location>
        <begin position="496"/>
        <end position="672"/>
    </location>
</feature>
<evidence type="ECO:0000256" key="3">
    <source>
        <dbReference type="ARBA" id="ARBA00022679"/>
    </source>
</evidence>
<evidence type="ECO:0000256" key="6">
    <source>
        <dbReference type="ARBA" id="ARBA00023136"/>
    </source>
</evidence>
<dbReference type="InterPro" id="IPR029063">
    <property type="entry name" value="SAM-dependent_MTases_sf"/>
</dbReference>
<dbReference type="PANTHER" id="PTHR34203:SF15">
    <property type="entry name" value="SLL1173 PROTEIN"/>
    <property type="match status" value="1"/>
</dbReference>
<dbReference type="EMBL" id="CP134213">
    <property type="protein sequence ID" value="WND19489.1"/>
    <property type="molecule type" value="Genomic_DNA"/>
</dbReference>
<keyword evidence="3" id="KW-0808">Transferase</keyword>
<feature type="transmembrane region" description="Helical" evidence="8">
    <location>
        <begin position="353"/>
        <end position="379"/>
    </location>
</feature>
<dbReference type="Proteomes" id="UP001249394">
    <property type="component" value="Chromosome"/>
</dbReference>
<keyword evidence="5 8" id="KW-1133">Transmembrane helix</keyword>
<dbReference type="InterPro" id="IPR018584">
    <property type="entry name" value="GT87"/>
</dbReference>
<keyword evidence="2" id="KW-1003">Cell membrane</keyword>
<proteinExistence type="inferred from homology"/>
<feature type="transmembrane region" description="Helical" evidence="8">
    <location>
        <begin position="222"/>
        <end position="255"/>
    </location>
</feature>
<dbReference type="Pfam" id="PF09594">
    <property type="entry name" value="GT87"/>
    <property type="match status" value="1"/>
</dbReference>
<reference evidence="10 11" key="1">
    <citation type="submission" date="2023-09" db="EMBL/GenBank/DDBJ databases">
        <title>The genome sequence of Streptomyces anthocyanicus.</title>
        <authorList>
            <person name="Mo P."/>
        </authorList>
    </citation>
    <scope>NUCLEOTIDE SEQUENCE [LARGE SCALE GENOMIC DNA]</scope>
    <source>
        <strain evidence="10 11">JCM 4387</strain>
    </source>
</reference>
<dbReference type="Pfam" id="PF05050">
    <property type="entry name" value="Methyltransf_21"/>
    <property type="match status" value="1"/>
</dbReference>
<evidence type="ECO:0000256" key="8">
    <source>
        <dbReference type="SAM" id="Phobius"/>
    </source>
</evidence>
<dbReference type="InterPro" id="IPR052514">
    <property type="entry name" value="SAM-dependent_MTase"/>
</dbReference>
<organism evidence="10 11">
    <name type="scientific">Streptomyces violaceus</name>
    <name type="common">Streptomyces venezuelae</name>
    <dbReference type="NCBI Taxonomy" id="1936"/>
    <lineage>
        <taxon>Bacteria</taxon>
        <taxon>Bacillati</taxon>
        <taxon>Actinomycetota</taxon>
        <taxon>Actinomycetes</taxon>
        <taxon>Kitasatosporales</taxon>
        <taxon>Streptomycetaceae</taxon>
        <taxon>Streptomyces</taxon>
    </lineage>
</organism>
<evidence type="ECO:0000259" key="9">
    <source>
        <dbReference type="Pfam" id="PF05050"/>
    </source>
</evidence>
<dbReference type="InterPro" id="IPR006342">
    <property type="entry name" value="FkbM_mtfrase"/>
</dbReference>
<comment type="similarity">
    <text evidence="7">Belongs to the glycosyltransferase 87 family.</text>
</comment>
<sequence>MRGASRGLFDSLVPSAVSVRTAAPVQTVPPVRTEPPVRAAALPVSLPRPGRHTSRRPWETLCWTGCAVFALLLCLRTTLTPHQVWGACAAAGYGLAALVAHFSARPWGRASAAVAAVGSVLVPLVFLVADGARQLEVTVVERSGTLLLDSGTPYVPDPAELRDYNPYLPGMALFGLPRAALGDVPLTDARLWFALVSLGAMGLAASVCGGSRSFGRGPARPLLWLAATPAVALPLAVGGVDLPVIALMCLALALAGRGRPVAAGLALGAAAALKWTAWPLLPVGLALLAVTAGRRAAVRAGATAVALAVLAVLPVALAGPGAFAEHVLLFPLGEGATGSPATSPLPGHLLATYVPWGFALAMAALALSAVAVAVSLVTHPPRTTVAAADRLALGLGIAMCLIPATRFGYVVYPLVLFGWFRLVPAGRRPARPGAAMPTRLMPTRFMPTRLAPSRETGRPLRWTYSALCALSRRFSFVEDETDGLRHVVRDGDVCLDIGAEYGVYTYALSYVAGPKGCVHGFEPLPGPYRVLGAGVRLLCGGRAHAHRLALGDRPRDAAVMSLPYRRGLPVHGRAFLTDGARGLGPNEEFAGERRPVVRVGTVDEVVAAAGLPRVDFVKADVEGAEPLVLAGAAGTLLRDRPTLLLEIEERHLAKYGARAGRLVGELRDAGYSMFLWREGRWRRVDRVTGAHRNYLFTVKPLED</sequence>
<feature type="transmembrane region" description="Helical" evidence="8">
    <location>
        <begin position="110"/>
        <end position="129"/>
    </location>
</feature>
<feature type="transmembrane region" description="Helical" evidence="8">
    <location>
        <begin position="302"/>
        <end position="323"/>
    </location>
</feature>
<protein>
    <submittedName>
        <fullName evidence="10">FkbM family methyltransferase</fullName>
    </submittedName>
</protein>
<keyword evidence="6 8" id="KW-0472">Membrane</keyword>
<keyword evidence="4 8" id="KW-0812">Transmembrane</keyword>
<gene>
    <name evidence="10" type="ORF">RI060_20000</name>
</gene>
<keyword evidence="10" id="KW-0489">Methyltransferase</keyword>
<feature type="transmembrane region" description="Helical" evidence="8">
    <location>
        <begin position="391"/>
        <end position="420"/>
    </location>
</feature>
<accession>A0ABY9UAQ2</accession>
<dbReference type="GO" id="GO:0032259">
    <property type="term" value="P:methylation"/>
    <property type="evidence" value="ECO:0007669"/>
    <property type="project" value="UniProtKB-KW"/>
</dbReference>
<dbReference type="NCBIfam" id="TIGR01444">
    <property type="entry name" value="fkbM_fam"/>
    <property type="match status" value="1"/>
</dbReference>
<dbReference type="Gene3D" id="3.40.50.150">
    <property type="entry name" value="Vaccinia Virus protein VP39"/>
    <property type="match status" value="1"/>
</dbReference>
<dbReference type="GO" id="GO:0008168">
    <property type="term" value="F:methyltransferase activity"/>
    <property type="evidence" value="ECO:0007669"/>
    <property type="project" value="UniProtKB-KW"/>
</dbReference>
<evidence type="ECO:0000256" key="5">
    <source>
        <dbReference type="ARBA" id="ARBA00022989"/>
    </source>
</evidence>
<dbReference type="PANTHER" id="PTHR34203">
    <property type="entry name" value="METHYLTRANSFERASE, FKBM FAMILY PROTEIN"/>
    <property type="match status" value="1"/>
</dbReference>
<evidence type="ECO:0000313" key="10">
    <source>
        <dbReference type="EMBL" id="WND19489.1"/>
    </source>
</evidence>
<evidence type="ECO:0000256" key="7">
    <source>
        <dbReference type="ARBA" id="ARBA00024033"/>
    </source>
</evidence>